<dbReference type="PIRSF" id="PIRSF037984">
    <property type="entry name" value="Met_synth_TM0269_prd"/>
    <property type="match status" value="1"/>
</dbReference>
<dbReference type="Gene3D" id="3.40.109.40">
    <property type="match status" value="1"/>
</dbReference>
<dbReference type="Proteomes" id="UP000295711">
    <property type="component" value="Unassembled WGS sequence"/>
</dbReference>
<dbReference type="EMBL" id="SLXA01000021">
    <property type="protein sequence ID" value="TCO81852.1"/>
    <property type="molecule type" value="Genomic_DNA"/>
</dbReference>
<name>A0A4R2L7C3_9FIRM</name>
<sequence length="222" mass="25365">MIRRLNREEILRYLGYKDSGVTERIEQLLNRCEAETLKILQSKYIYRRFPVEKGADGIRIPGTALVLFGNDIQEHLKNCNEIFLLGATAGIELDKRIRRYMVTEPDVGVIMDSCGIQAVEQIADLAEKEMEQEVSAEGCHLTWRFSPGYGDLPLETQRELVHVLDTHRKIGVSLTESCLMVPSKSVTAILGISDTKRDVRKNKCNFCNNRERCAFRKRGTRC</sequence>
<keyword evidence="3" id="KW-1185">Reference proteome</keyword>
<feature type="domain" description="AdoMet activation" evidence="1">
    <location>
        <begin position="140"/>
        <end position="191"/>
    </location>
</feature>
<evidence type="ECO:0000313" key="3">
    <source>
        <dbReference type="Proteomes" id="UP000295711"/>
    </source>
</evidence>
<dbReference type="InterPro" id="IPR037010">
    <property type="entry name" value="VitB12-dep_Met_synth_activ_sf"/>
</dbReference>
<evidence type="ECO:0000259" key="1">
    <source>
        <dbReference type="Pfam" id="PF02965"/>
    </source>
</evidence>
<proteinExistence type="predicted"/>
<dbReference type="SUPFAM" id="SSF56507">
    <property type="entry name" value="Methionine synthase activation domain-like"/>
    <property type="match status" value="1"/>
</dbReference>
<organism evidence="2 3">
    <name type="scientific">Frisingicoccus caecimuris</name>
    <dbReference type="NCBI Taxonomy" id="1796636"/>
    <lineage>
        <taxon>Bacteria</taxon>
        <taxon>Bacillati</taxon>
        <taxon>Bacillota</taxon>
        <taxon>Clostridia</taxon>
        <taxon>Lachnospirales</taxon>
        <taxon>Lachnospiraceae</taxon>
        <taxon>Frisingicoccus</taxon>
    </lineage>
</organism>
<dbReference type="GO" id="GO:0008705">
    <property type="term" value="F:methionine synthase activity"/>
    <property type="evidence" value="ECO:0007669"/>
    <property type="project" value="InterPro"/>
</dbReference>
<protein>
    <submittedName>
        <fullName evidence="2">Cobalamin-dependent methionine synthase-like protein</fullName>
    </submittedName>
</protein>
<dbReference type="InterPro" id="IPR017342">
    <property type="entry name" value="S-AdoMet-dep_Met_synth_prd"/>
</dbReference>
<accession>A0A4R2L7C3</accession>
<comment type="caution">
    <text evidence="2">The sequence shown here is derived from an EMBL/GenBank/DDBJ whole genome shotgun (WGS) entry which is preliminary data.</text>
</comment>
<dbReference type="InterPro" id="IPR004223">
    <property type="entry name" value="VitB12-dep_Met_synth_activ_dom"/>
</dbReference>
<gene>
    <name evidence="2" type="ORF">EV212_12121</name>
</gene>
<reference evidence="2 3" key="1">
    <citation type="submission" date="2019-03" db="EMBL/GenBank/DDBJ databases">
        <title>Genomic Encyclopedia of Type Strains, Phase IV (KMG-IV): sequencing the most valuable type-strain genomes for metagenomic binning, comparative biology and taxonomic classification.</title>
        <authorList>
            <person name="Goeker M."/>
        </authorList>
    </citation>
    <scope>NUCLEOTIDE SEQUENCE [LARGE SCALE GENOMIC DNA]</scope>
    <source>
        <strain evidence="2 3">DSM 28559</strain>
    </source>
</reference>
<dbReference type="RefSeq" id="WP_132094318.1">
    <property type="nucleotide sequence ID" value="NZ_JANKAQ010000020.1"/>
</dbReference>
<evidence type="ECO:0000313" key="2">
    <source>
        <dbReference type="EMBL" id="TCO81852.1"/>
    </source>
</evidence>
<dbReference type="AlphaFoldDB" id="A0A4R2L7C3"/>
<dbReference type="Pfam" id="PF02965">
    <property type="entry name" value="Met_synt_B12"/>
    <property type="match status" value="1"/>
</dbReference>
<dbReference type="OrthoDB" id="9816190at2"/>